<dbReference type="SMART" id="SM00382">
    <property type="entry name" value="AAA"/>
    <property type="match status" value="2"/>
</dbReference>
<dbReference type="InterPro" id="IPR018368">
    <property type="entry name" value="ClpA/B_CS1"/>
</dbReference>
<dbReference type="InterPro" id="IPR041546">
    <property type="entry name" value="ClpA/ClpB_AAA_lid"/>
</dbReference>
<dbReference type="InterPro" id="IPR019489">
    <property type="entry name" value="Clp_ATPase_C"/>
</dbReference>
<dbReference type="CDD" id="cd19499">
    <property type="entry name" value="RecA-like_ClpB_Hsp104-like"/>
    <property type="match status" value="1"/>
</dbReference>
<keyword evidence="4 7" id="KW-0067">ATP-binding</keyword>
<dbReference type="Pfam" id="PF02861">
    <property type="entry name" value="Clp_N"/>
    <property type="match status" value="1"/>
</dbReference>
<sequence length="926" mass="102575">MSQPKYELTDKASKAIQDAAELATTYSHPQITPIHLACALLSPNEPQEQTATASGPQGVTFFRRVIEKANGDFQQLDRSIKKALVRMPAQDPPPEQVAPAPSLLKVLREAQKLQKMQRDSFIAQDHLIAALAQDSAINKMMVEAGIPKPDVIDTALQQIRGNKRVETQKEDTVEQESLAKFTIDLTAKAREGGLDPVIGREQEVLRVIRVLSRRTKNNPVLIGEPGVGKTSVVEGLAQRMVKADVPANLAAARLLSLDVGALVAGTKYRGEFEDRMKSVLKEIEDSKDMIVLFIDEIHLLMGAGSTGEGGMDAANLLKPMLARGQLHCIGATTLGEYRKYIEKDAAFERRFQQVLVKEPSVPETISILRGLKERYEVHHGVTIADAAIVAAATLASRYLTARRLPDSAIDLIDEAASAVRVTRESAPEVVDMLERKHRQLLIEIHALEREKDQASKDRLETARKEAANLEEELMPLKEKYEMEKRRAVEIQDAKKKMDALKVKAEQAERVNDFSTASDLKYYAIPELEKLIERLEREKAAQEAEQFAASQTGENDAPMLSDSVGPDQINDIVSRWTGIPVSRLKTTEKEKLLHMEKYLGKKVVGQKEAVKAIANAIRMSRSGLSNPNQPIASFLFCGPSGTGKTLLTKSLAEFLFDDPKSMIRIDMSEYMEKHSVSRLIGAPPGYVGHDAGGQLTEALRRRPFSIILFDEIEKAAKEVLTVLLQLLDDGRITDGQGRVIDGKNTVIIMTSNLGAEYLTSNRVTADGKIDPTTKELVMDAVRRHLLPEFLNRISSIVIFNRLAKKEIRKIVDLRLDEVQQRLALNNRNIQISVDEGAKNHLAEAGYSPAYGARPLNRVIEKEVLNKLAVLLLRGGIKDGETARVTTDSAGRIEVLANHEDEVFDGDEDMVDDDLGGDSDMEVEELYD</sequence>
<keyword evidence="8" id="KW-0175">Coiled coil</keyword>
<dbReference type="FunFam" id="3.40.50.300:FF:000025">
    <property type="entry name" value="ATP-dependent Clp protease subunit"/>
    <property type="match status" value="1"/>
</dbReference>
<dbReference type="Gene3D" id="3.40.50.300">
    <property type="entry name" value="P-loop containing nucleotide triphosphate hydrolases"/>
    <property type="match status" value="3"/>
</dbReference>
<dbReference type="InterPro" id="IPR003593">
    <property type="entry name" value="AAA+_ATPase"/>
</dbReference>
<dbReference type="PROSITE" id="PS51903">
    <property type="entry name" value="CLP_R"/>
    <property type="match status" value="1"/>
</dbReference>
<feature type="region of interest" description="Disordered" evidence="9">
    <location>
        <begin position="904"/>
        <end position="926"/>
    </location>
</feature>
<evidence type="ECO:0000256" key="2">
    <source>
        <dbReference type="ARBA" id="ARBA00022737"/>
    </source>
</evidence>
<dbReference type="SUPFAM" id="SSF81923">
    <property type="entry name" value="Double Clp-N motif"/>
    <property type="match status" value="1"/>
</dbReference>
<evidence type="ECO:0000256" key="9">
    <source>
        <dbReference type="SAM" id="MobiDB-lite"/>
    </source>
</evidence>
<dbReference type="PROSITE" id="PS00871">
    <property type="entry name" value="CLPAB_2"/>
    <property type="match status" value="1"/>
</dbReference>
<dbReference type="GO" id="GO:0051087">
    <property type="term" value="F:protein-folding chaperone binding"/>
    <property type="evidence" value="ECO:0007669"/>
    <property type="project" value="TreeGrafter"/>
</dbReference>
<dbReference type="AlphaFoldDB" id="A0A3N4HU53"/>
<keyword evidence="3 7" id="KW-0547">Nucleotide-binding</keyword>
<evidence type="ECO:0000256" key="4">
    <source>
        <dbReference type="ARBA" id="ARBA00022840"/>
    </source>
</evidence>
<evidence type="ECO:0000256" key="8">
    <source>
        <dbReference type="SAM" id="Coils"/>
    </source>
</evidence>
<dbReference type="GO" id="GO:0005524">
    <property type="term" value="F:ATP binding"/>
    <property type="evidence" value="ECO:0007669"/>
    <property type="project" value="UniProtKB-KW"/>
</dbReference>
<dbReference type="GO" id="GO:0016887">
    <property type="term" value="F:ATP hydrolysis activity"/>
    <property type="evidence" value="ECO:0007669"/>
    <property type="project" value="InterPro"/>
</dbReference>
<dbReference type="OrthoDB" id="47330at2759"/>
<dbReference type="SUPFAM" id="SSF52540">
    <property type="entry name" value="P-loop containing nucleoside triphosphate hydrolases"/>
    <property type="match status" value="2"/>
</dbReference>
<evidence type="ECO:0000256" key="6">
    <source>
        <dbReference type="PROSITE-ProRule" id="PRU01251"/>
    </source>
</evidence>
<evidence type="ECO:0000256" key="3">
    <source>
        <dbReference type="ARBA" id="ARBA00022741"/>
    </source>
</evidence>
<dbReference type="Pfam" id="PF10431">
    <property type="entry name" value="ClpB_D2-small"/>
    <property type="match status" value="1"/>
</dbReference>
<dbReference type="Proteomes" id="UP000275078">
    <property type="component" value="Unassembled WGS sequence"/>
</dbReference>
<gene>
    <name evidence="11" type="ORF">BJ508DRAFT_364994</name>
</gene>
<evidence type="ECO:0000256" key="1">
    <source>
        <dbReference type="ARBA" id="ARBA00008675"/>
    </source>
</evidence>
<dbReference type="FunFam" id="3.40.50.300:FF:000010">
    <property type="entry name" value="Chaperone clpB 1, putative"/>
    <property type="match status" value="1"/>
</dbReference>
<dbReference type="InterPro" id="IPR028299">
    <property type="entry name" value="ClpA/B_CS2"/>
</dbReference>
<dbReference type="Pfam" id="PF07724">
    <property type="entry name" value="AAA_2"/>
    <property type="match status" value="1"/>
</dbReference>
<proteinExistence type="inferred from homology"/>
<dbReference type="InterPro" id="IPR001270">
    <property type="entry name" value="ClpA/B"/>
</dbReference>
<evidence type="ECO:0000259" key="10">
    <source>
        <dbReference type="PROSITE" id="PS51903"/>
    </source>
</evidence>
<dbReference type="FunFam" id="3.40.50.300:FF:000120">
    <property type="entry name" value="ATP-dependent chaperone ClpB"/>
    <property type="match status" value="1"/>
</dbReference>
<dbReference type="GO" id="GO:0051082">
    <property type="term" value="F:unfolded protein binding"/>
    <property type="evidence" value="ECO:0007669"/>
    <property type="project" value="TreeGrafter"/>
</dbReference>
<dbReference type="EMBL" id="ML119742">
    <property type="protein sequence ID" value="RPA76576.1"/>
    <property type="molecule type" value="Genomic_DNA"/>
</dbReference>
<dbReference type="STRING" id="1160509.A0A3N4HU53"/>
<accession>A0A3N4HU53</accession>
<feature type="coiled-coil region" evidence="8">
    <location>
        <begin position="430"/>
        <end position="551"/>
    </location>
</feature>
<dbReference type="GO" id="GO:0042026">
    <property type="term" value="P:protein refolding"/>
    <property type="evidence" value="ECO:0007669"/>
    <property type="project" value="TreeGrafter"/>
</dbReference>
<dbReference type="CDD" id="cd00009">
    <property type="entry name" value="AAA"/>
    <property type="match status" value="1"/>
</dbReference>
<dbReference type="Gene3D" id="1.10.1780.10">
    <property type="entry name" value="Clp, N-terminal domain"/>
    <property type="match status" value="1"/>
</dbReference>
<evidence type="ECO:0000256" key="7">
    <source>
        <dbReference type="RuleBase" id="RU004432"/>
    </source>
</evidence>
<dbReference type="GO" id="GO:0070370">
    <property type="term" value="P:cellular heat acclimation"/>
    <property type="evidence" value="ECO:0007669"/>
    <property type="project" value="TreeGrafter"/>
</dbReference>
<dbReference type="InterPro" id="IPR036628">
    <property type="entry name" value="Clp_N_dom_sf"/>
</dbReference>
<dbReference type="Pfam" id="PF17871">
    <property type="entry name" value="AAA_lid_9"/>
    <property type="match status" value="1"/>
</dbReference>
<dbReference type="InterPro" id="IPR050130">
    <property type="entry name" value="ClpA_ClpB"/>
</dbReference>
<dbReference type="GO" id="GO:0043335">
    <property type="term" value="P:protein unfolding"/>
    <property type="evidence" value="ECO:0007669"/>
    <property type="project" value="TreeGrafter"/>
</dbReference>
<evidence type="ECO:0000313" key="11">
    <source>
        <dbReference type="EMBL" id="RPA76576.1"/>
    </source>
</evidence>
<keyword evidence="5 7" id="KW-0143">Chaperone</keyword>
<evidence type="ECO:0000256" key="5">
    <source>
        <dbReference type="ARBA" id="ARBA00023186"/>
    </source>
</evidence>
<dbReference type="PANTHER" id="PTHR11638">
    <property type="entry name" value="ATP-DEPENDENT CLP PROTEASE"/>
    <property type="match status" value="1"/>
</dbReference>
<comment type="similarity">
    <text evidence="1 7">Belongs to the ClpA/ClpB family.</text>
</comment>
<dbReference type="Pfam" id="PF00004">
    <property type="entry name" value="AAA"/>
    <property type="match status" value="1"/>
</dbReference>
<evidence type="ECO:0000313" key="12">
    <source>
        <dbReference type="Proteomes" id="UP000275078"/>
    </source>
</evidence>
<dbReference type="SMART" id="SM01086">
    <property type="entry name" value="ClpB_D2-small"/>
    <property type="match status" value="1"/>
</dbReference>
<keyword evidence="11" id="KW-0346">Stress response</keyword>
<reference evidence="11 12" key="1">
    <citation type="journal article" date="2018" name="Nat. Ecol. Evol.">
        <title>Pezizomycetes genomes reveal the molecular basis of ectomycorrhizal truffle lifestyle.</title>
        <authorList>
            <person name="Murat C."/>
            <person name="Payen T."/>
            <person name="Noel B."/>
            <person name="Kuo A."/>
            <person name="Morin E."/>
            <person name="Chen J."/>
            <person name="Kohler A."/>
            <person name="Krizsan K."/>
            <person name="Balestrini R."/>
            <person name="Da Silva C."/>
            <person name="Montanini B."/>
            <person name="Hainaut M."/>
            <person name="Levati E."/>
            <person name="Barry K.W."/>
            <person name="Belfiori B."/>
            <person name="Cichocki N."/>
            <person name="Clum A."/>
            <person name="Dockter R.B."/>
            <person name="Fauchery L."/>
            <person name="Guy J."/>
            <person name="Iotti M."/>
            <person name="Le Tacon F."/>
            <person name="Lindquist E.A."/>
            <person name="Lipzen A."/>
            <person name="Malagnac F."/>
            <person name="Mello A."/>
            <person name="Molinier V."/>
            <person name="Miyauchi S."/>
            <person name="Poulain J."/>
            <person name="Riccioni C."/>
            <person name="Rubini A."/>
            <person name="Sitrit Y."/>
            <person name="Splivallo R."/>
            <person name="Traeger S."/>
            <person name="Wang M."/>
            <person name="Zifcakova L."/>
            <person name="Wipf D."/>
            <person name="Zambonelli A."/>
            <person name="Paolocci F."/>
            <person name="Nowrousian M."/>
            <person name="Ottonello S."/>
            <person name="Baldrian P."/>
            <person name="Spatafora J.W."/>
            <person name="Henrissat B."/>
            <person name="Nagy L.G."/>
            <person name="Aury J.M."/>
            <person name="Wincker P."/>
            <person name="Grigoriev I.V."/>
            <person name="Bonfante P."/>
            <person name="Martin F.M."/>
        </authorList>
    </citation>
    <scope>NUCLEOTIDE SEQUENCE [LARGE SCALE GENOMIC DNA]</scope>
    <source>
        <strain evidence="11 12">RN42</strain>
    </source>
</reference>
<organism evidence="11 12">
    <name type="scientific">Ascobolus immersus RN42</name>
    <dbReference type="NCBI Taxonomy" id="1160509"/>
    <lineage>
        <taxon>Eukaryota</taxon>
        <taxon>Fungi</taxon>
        <taxon>Dikarya</taxon>
        <taxon>Ascomycota</taxon>
        <taxon>Pezizomycotina</taxon>
        <taxon>Pezizomycetes</taxon>
        <taxon>Pezizales</taxon>
        <taxon>Ascobolaceae</taxon>
        <taxon>Ascobolus</taxon>
    </lineage>
</organism>
<dbReference type="Gene3D" id="1.10.8.60">
    <property type="match status" value="1"/>
</dbReference>
<dbReference type="PROSITE" id="PS00870">
    <property type="entry name" value="CLPAB_1"/>
    <property type="match status" value="1"/>
</dbReference>
<dbReference type="GO" id="GO:0005829">
    <property type="term" value="C:cytosol"/>
    <property type="evidence" value="ECO:0007669"/>
    <property type="project" value="TreeGrafter"/>
</dbReference>
<dbReference type="InterPro" id="IPR027417">
    <property type="entry name" value="P-loop_NTPase"/>
</dbReference>
<feature type="domain" description="Clp R" evidence="10">
    <location>
        <begin position="1"/>
        <end position="162"/>
    </location>
</feature>
<dbReference type="PRINTS" id="PR00300">
    <property type="entry name" value="CLPPROTEASEA"/>
</dbReference>
<dbReference type="InterPro" id="IPR004176">
    <property type="entry name" value="Clp_R_N"/>
</dbReference>
<protein>
    <submittedName>
        <fullName evidence="11">Heat shock protein</fullName>
    </submittedName>
</protein>
<dbReference type="PANTHER" id="PTHR11638:SF18">
    <property type="entry name" value="HEAT SHOCK PROTEIN 104"/>
    <property type="match status" value="1"/>
</dbReference>
<keyword evidence="2 6" id="KW-0677">Repeat</keyword>
<name>A0A3N4HU53_ASCIM</name>
<dbReference type="InterPro" id="IPR003959">
    <property type="entry name" value="ATPase_AAA_core"/>
</dbReference>
<keyword evidence="12" id="KW-1185">Reference proteome</keyword>